<accession>A0A1X1J4E6</accession>
<evidence type="ECO:0008006" key="5">
    <source>
        <dbReference type="Google" id="ProtNLM"/>
    </source>
</evidence>
<gene>
    <name evidence="3" type="ORF">B7707_00380</name>
</gene>
<evidence type="ECO:0000313" key="4">
    <source>
        <dbReference type="Proteomes" id="UP000193326"/>
    </source>
</evidence>
<evidence type="ECO:0000256" key="2">
    <source>
        <dbReference type="SAM" id="MobiDB-lite"/>
    </source>
</evidence>
<keyword evidence="1" id="KW-0732">Signal</keyword>
<dbReference type="InterPro" id="IPR022263">
    <property type="entry name" value="KxYKxGKxW"/>
</dbReference>
<feature type="region of interest" description="Disordered" evidence="2">
    <location>
        <begin position="1029"/>
        <end position="1078"/>
    </location>
</feature>
<protein>
    <recommendedName>
        <fullName evidence="5">Cell wall anchor protein</fullName>
    </recommendedName>
</protein>
<dbReference type="EMBL" id="NCUY01000026">
    <property type="protein sequence ID" value="ORO80185.1"/>
    <property type="molecule type" value="Genomic_DNA"/>
</dbReference>
<dbReference type="NCBIfam" id="TIGR03715">
    <property type="entry name" value="KxYKxGKxW"/>
    <property type="match status" value="1"/>
</dbReference>
<feature type="non-terminal residue" evidence="3">
    <location>
        <position position="1078"/>
    </location>
</feature>
<dbReference type="Pfam" id="PF19258">
    <property type="entry name" value="KxYKxGKxW_sig"/>
    <property type="match status" value="1"/>
</dbReference>
<name>A0A1X1J4E6_STROR</name>
<sequence>MFRSKKFNKDFEIVDEKKRYKLYKSGKNWVKASNSQLDLFRIGGMGEVVSSTLSDTEELDHAHLSFNTLAGIGGILAAGAAGFVMTQEQTVYADETSEYAEKDKTVIAAEPKAAETTETSTNSIIAQAQAEVKKAQAEQASATASVSVSQSVEAQASASQSASVSRSASASQSVSASASTSASQSTAPASASASQSTSAPVSASASAKASASVSSTPSASASAQASTSLVESTSATSGSEVQASVSTSASASFNGDTKPAASLASSKLGDALSSATQLSSQVVATSNNLAAGVVADKNQAQGKDTTKQAEKNQKVDNTVATAPKTGYSGFRANPIDTGSKEPFFLNTDPYSINSPETSGRLNRQRVFLGRAGVPFSVTYYMHKSQFDADEYPYGSYKDSESVGLSPRTTLETRNWQEAQEKYNITSETGRVEVAPGRYIPYVTFKSDNPKPLRSSVNLDVTFDGRSFPQTSVFMNFTTSQFKGPAVTYDAEGKKEALAPLAKYKVGDTVNETYYFHNDKQYRYEQDARNAITLYAGNGGWTRNMGLRFVQGVERRADFTYVPKVTVTGTVKTENPNYLIRHNDGVGGKDAEFFTYLGRPEEVVTEAAQESIINKSKDSLIPSPEPLIPEVEVGKRVNETLYVHDGNNKGDKSVGSWQSSYLADQAVELIHGKKELEALGLTVTTKTAEPGAGKTGYIPSIQISGTPTKTGTVTLKYKITDEAGQLNFKDIQVNVKESGSLSQSVSASLSASQSASASVSSSQSASASASLSAGQSHSASLSASQSASLSASRSASASVSSSQSASASVSASRSASASVSSSRSASASASASLSSSRSASASASASLSASRSASTSVSSSRSASASVSASQSASASVSSSQSASASVSASQSASASVSSSQSASASVSSSQSTSASVSASRSASASVSSSRSASASASASLSASRSASTSVSSSRSASASVSASISASQSASSSATASQSASASASVSASVSSSQSASASASASVSASVSSSQSASASVSASHSASVSASQSASASESASQSASTSVSASQSASASASNNQNSASISASASHSASISAS</sequence>
<evidence type="ECO:0000313" key="3">
    <source>
        <dbReference type="EMBL" id="ORO80185.1"/>
    </source>
</evidence>
<comment type="caution">
    <text evidence="3">The sequence shown here is derived from an EMBL/GenBank/DDBJ whole genome shotgun (WGS) entry which is preliminary data.</text>
</comment>
<evidence type="ECO:0000256" key="1">
    <source>
        <dbReference type="ARBA" id="ARBA00022729"/>
    </source>
</evidence>
<proteinExistence type="predicted"/>
<organism evidence="3 4">
    <name type="scientific">Streptococcus oralis subsp. dentisani</name>
    <dbReference type="NCBI Taxonomy" id="1458253"/>
    <lineage>
        <taxon>Bacteria</taxon>
        <taxon>Bacillati</taxon>
        <taxon>Bacillota</taxon>
        <taxon>Bacilli</taxon>
        <taxon>Lactobacillales</taxon>
        <taxon>Streptococcaceae</taxon>
        <taxon>Streptococcus</taxon>
    </lineage>
</organism>
<dbReference type="AlphaFoldDB" id="A0A1X1J4E6"/>
<dbReference type="Proteomes" id="UP000193326">
    <property type="component" value="Unassembled WGS sequence"/>
</dbReference>
<reference evidence="3 4" key="1">
    <citation type="journal article" date="2016" name="Eur. J. Clin. Microbiol. Infect. Dis.">
        <title>Whole genome sequencing as a tool for phylogenetic analysis of clinical strains of Mitis group streptococci.</title>
        <authorList>
            <person name="Rasmussen L.H."/>
            <person name="Dargis R."/>
            <person name="Hojholt K."/>
            <person name="Christensen J.J."/>
            <person name="Skovgaard O."/>
            <person name="Justesen U.S."/>
            <person name="Rosenvinge F.S."/>
            <person name="Moser C."/>
            <person name="Lukjancenko O."/>
            <person name="Rasmussen S."/>
            <person name="Nielsen X.C."/>
        </authorList>
    </citation>
    <scope>NUCLEOTIDE SEQUENCE [LARGE SCALE GENOMIC DNA]</scope>
    <source>
        <strain evidence="3 4">RH_70047_11</strain>
    </source>
</reference>
<dbReference type="RefSeq" id="WP_239822307.1">
    <property type="nucleotide sequence ID" value="NZ_NCUY01000026.1"/>
</dbReference>